<dbReference type="Proteomes" id="UP000308092">
    <property type="component" value="Unassembled WGS sequence"/>
</dbReference>
<evidence type="ECO:0000313" key="2">
    <source>
        <dbReference type="Proteomes" id="UP000308092"/>
    </source>
</evidence>
<accession>A0A4S3J6M9</accession>
<gene>
    <name evidence="1" type="ORF">EYZ11_012031</name>
</gene>
<organism evidence="1 2">
    <name type="scientific">Aspergillus tanneri</name>
    <dbReference type="NCBI Taxonomy" id="1220188"/>
    <lineage>
        <taxon>Eukaryota</taxon>
        <taxon>Fungi</taxon>
        <taxon>Dikarya</taxon>
        <taxon>Ascomycota</taxon>
        <taxon>Pezizomycotina</taxon>
        <taxon>Eurotiomycetes</taxon>
        <taxon>Eurotiomycetidae</taxon>
        <taxon>Eurotiales</taxon>
        <taxon>Aspergillaceae</taxon>
        <taxon>Aspergillus</taxon>
        <taxon>Aspergillus subgen. Circumdati</taxon>
    </lineage>
</organism>
<protein>
    <submittedName>
        <fullName evidence="1">Uncharacterized protein</fullName>
    </submittedName>
</protein>
<comment type="caution">
    <text evidence="1">The sequence shown here is derived from an EMBL/GenBank/DDBJ whole genome shotgun (WGS) entry which is preliminary data.</text>
</comment>
<keyword evidence="2" id="KW-1185">Reference proteome</keyword>
<dbReference type="VEuPathDB" id="FungiDB:EYZ11_012031"/>
<sequence>MDILSGAPLQQPVFISLSDISAATSAATSVAEKTSKESSQDSSPNLPITTAITANVGGMPAAIAYTKMTISGTVITLLMTAV</sequence>
<reference evidence="1 2" key="1">
    <citation type="submission" date="2019-03" db="EMBL/GenBank/DDBJ databases">
        <title>The genome sequence of a newly discovered highly antifungal drug resistant Aspergillus species, Aspergillus tanneri NIH 1004.</title>
        <authorList>
            <person name="Mounaud S."/>
            <person name="Singh I."/>
            <person name="Joardar V."/>
            <person name="Pakala S."/>
            <person name="Pakala S."/>
            <person name="Venepally P."/>
            <person name="Hoover J."/>
            <person name="Nierman W."/>
            <person name="Chung J."/>
            <person name="Losada L."/>
        </authorList>
    </citation>
    <scope>NUCLEOTIDE SEQUENCE [LARGE SCALE GENOMIC DNA]</scope>
    <source>
        <strain evidence="1 2">NIH1004</strain>
    </source>
</reference>
<proteinExistence type="predicted"/>
<dbReference type="EMBL" id="SOSA01000825">
    <property type="protein sequence ID" value="THC88521.1"/>
    <property type="molecule type" value="Genomic_DNA"/>
</dbReference>
<name>A0A4S3J6M9_9EURO</name>
<dbReference type="AlphaFoldDB" id="A0A4S3J6M9"/>
<evidence type="ECO:0000313" key="1">
    <source>
        <dbReference type="EMBL" id="THC88521.1"/>
    </source>
</evidence>